<keyword evidence="2 10" id="KW-0489">Methyltransferase</keyword>
<dbReference type="EC" id="1.5.-.-" evidence="10"/>
<dbReference type="InterPro" id="IPR017610">
    <property type="entry name" value="tRNA_S-uridine_synth_MnmC_C"/>
</dbReference>
<evidence type="ECO:0000313" key="13">
    <source>
        <dbReference type="EMBL" id="GGZ47202.1"/>
    </source>
</evidence>
<dbReference type="Proteomes" id="UP000622604">
    <property type="component" value="Unassembled WGS sequence"/>
</dbReference>
<comment type="similarity">
    <text evidence="10">In the N-terminal section; belongs to the methyltransferase superfamily. tRNA (mnm(5)s(2)U34)-methyltransferase family.</text>
</comment>
<feature type="domain" description="FAD dependent oxidoreductase" evidence="11">
    <location>
        <begin position="290"/>
        <end position="674"/>
    </location>
</feature>
<keyword evidence="5 10" id="KW-0949">S-adenosyl-L-methionine</keyword>
<keyword evidence="7 10" id="KW-0274">FAD</keyword>
<dbReference type="InterPro" id="IPR047785">
    <property type="entry name" value="tRNA_MNMC2"/>
</dbReference>
<dbReference type="EC" id="2.1.1.61" evidence="10"/>
<dbReference type="InterPro" id="IPR036188">
    <property type="entry name" value="FAD/NAD-bd_sf"/>
</dbReference>
<dbReference type="GO" id="GO:0032259">
    <property type="term" value="P:methylation"/>
    <property type="evidence" value="ECO:0007669"/>
    <property type="project" value="UniProtKB-KW"/>
</dbReference>
<dbReference type="NCBIfam" id="NF033855">
    <property type="entry name" value="tRNA_MNMC2"/>
    <property type="match status" value="1"/>
</dbReference>
<comment type="caution">
    <text evidence="13">The sequence shown here is derived from an EMBL/GenBank/DDBJ whole genome shotgun (WGS) entry which is preliminary data.</text>
</comment>
<dbReference type="RefSeq" id="WP_191865028.1">
    <property type="nucleotide sequence ID" value="NZ_BMZC01000001.1"/>
</dbReference>
<comment type="catalytic activity">
    <reaction evidence="10">
        <text>5-aminomethyl-2-thiouridine(34) in tRNA + S-adenosyl-L-methionine = 5-methylaminomethyl-2-thiouridine(34) in tRNA + S-adenosyl-L-homocysteine + H(+)</text>
        <dbReference type="Rhea" id="RHEA:19569"/>
        <dbReference type="Rhea" id="RHEA-COMP:10195"/>
        <dbReference type="Rhea" id="RHEA-COMP:10197"/>
        <dbReference type="ChEBI" id="CHEBI:15378"/>
        <dbReference type="ChEBI" id="CHEBI:57856"/>
        <dbReference type="ChEBI" id="CHEBI:59789"/>
        <dbReference type="ChEBI" id="CHEBI:74454"/>
        <dbReference type="ChEBI" id="CHEBI:74455"/>
        <dbReference type="EC" id="2.1.1.61"/>
    </reaction>
</comment>
<dbReference type="GO" id="GO:0002098">
    <property type="term" value="P:tRNA wobble uridine modification"/>
    <property type="evidence" value="ECO:0007669"/>
    <property type="project" value="TreeGrafter"/>
</dbReference>
<evidence type="ECO:0000256" key="2">
    <source>
        <dbReference type="ARBA" id="ARBA00022603"/>
    </source>
</evidence>
<evidence type="ECO:0000259" key="11">
    <source>
        <dbReference type="Pfam" id="PF01266"/>
    </source>
</evidence>
<evidence type="ECO:0000313" key="14">
    <source>
        <dbReference type="Proteomes" id="UP000622604"/>
    </source>
</evidence>
<evidence type="ECO:0000256" key="8">
    <source>
        <dbReference type="ARBA" id="ARBA00023002"/>
    </source>
</evidence>
<evidence type="ECO:0000256" key="1">
    <source>
        <dbReference type="ARBA" id="ARBA00022490"/>
    </source>
</evidence>
<evidence type="ECO:0000256" key="9">
    <source>
        <dbReference type="ARBA" id="ARBA00023268"/>
    </source>
</evidence>
<feature type="region of interest" description="FAD-dependent cmnm(5)s(2)U34 oxidoreductase" evidence="10">
    <location>
        <begin position="294"/>
        <end position="706"/>
    </location>
</feature>
<gene>
    <name evidence="10 13" type="primary">mnmC</name>
    <name evidence="13" type="ORF">GCM10011274_01040</name>
</gene>
<dbReference type="SUPFAM" id="SSF51905">
    <property type="entry name" value="FAD/NAD(P)-binding domain"/>
    <property type="match status" value="1"/>
</dbReference>
<dbReference type="Pfam" id="PF05430">
    <property type="entry name" value="Methyltransf_30"/>
    <property type="match status" value="1"/>
</dbReference>
<comment type="cofactor">
    <cofactor evidence="10">
        <name>FAD</name>
        <dbReference type="ChEBI" id="CHEBI:57692"/>
    </cofactor>
</comment>
<dbReference type="InterPro" id="IPR029063">
    <property type="entry name" value="SAM-dependent_MTases_sf"/>
</dbReference>
<dbReference type="Gene3D" id="3.50.50.60">
    <property type="entry name" value="FAD/NAD(P)-binding domain"/>
    <property type="match status" value="1"/>
</dbReference>
<dbReference type="GO" id="GO:0004808">
    <property type="term" value="F:tRNA (5-methylaminomethyl-2-thiouridylate)(34)-methyltransferase activity"/>
    <property type="evidence" value="ECO:0007669"/>
    <property type="project" value="UniProtKB-EC"/>
</dbReference>
<dbReference type="InterPro" id="IPR023032">
    <property type="entry name" value="tRNA_MAMT_biosynth_bifunc_MnmC"/>
</dbReference>
<dbReference type="HAMAP" id="MF_01102">
    <property type="entry name" value="MnmC"/>
    <property type="match status" value="1"/>
</dbReference>
<dbReference type="Gene3D" id="3.40.50.150">
    <property type="entry name" value="Vaccinia Virus protein VP39"/>
    <property type="match status" value="1"/>
</dbReference>
<comment type="similarity">
    <text evidence="10">In the C-terminal section; belongs to the DAO family.</text>
</comment>
<dbReference type="Pfam" id="PF01266">
    <property type="entry name" value="DAO"/>
    <property type="match status" value="1"/>
</dbReference>
<dbReference type="GO" id="GO:0050660">
    <property type="term" value="F:flavin adenine dinucleotide binding"/>
    <property type="evidence" value="ECO:0007669"/>
    <property type="project" value="UniProtKB-UniRule"/>
</dbReference>
<dbReference type="PANTHER" id="PTHR13847:SF283">
    <property type="entry name" value="TRNA 5-METHYLAMINOMETHYL-2-THIOURIDINE BIOSYNTHESIS BIFUNCTIONAL PROTEIN MNMC"/>
    <property type="match status" value="1"/>
</dbReference>
<keyword evidence="3 10" id="KW-0285">Flavoprotein</keyword>
<dbReference type="EMBL" id="BMZC01000001">
    <property type="protein sequence ID" value="GGZ47202.1"/>
    <property type="molecule type" value="Genomic_DNA"/>
</dbReference>
<name>A0A8H9LUM7_9ALTE</name>
<dbReference type="GO" id="GO:0016645">
    <property type="term" value="F:oxidoreductase activity, acting on the CH-NH group of donors"/>
    <property type="evidence" value="ECO:0007669"/>
    <property type="project" value="InterPro"/>
</dbReference>
<feature type="region of interest" description="tRNA (mnm(5)s(2)U34)-methyltransferase" evidence="10">
    <location>
        <begin position="1"/>
        <end position="241"/>
    </location>
</feature>
<evidence type="ECO:0000259" key="12">
    <source>
        <dbReference type="Pfam" id="PF05430"/>
    </source>
</evidence>
<dbReference type="InterPro" id="IPR008471">
    <property type="entry name" value="MnmC-like_methylTransf"/>
</dbReference>
<dbReference type="PANTHER" id="PTHR13847">
    <property type="entry name" value="SARCOSINE DEHYDROGENASE-RELATED"/>
    <property type="match status" value="1"/>
</dbReference>
<keyword evidence="9 10" id="KW-0511">Multifunctional enzyme</keyword>
<dbReference type="NCBIfam" id="TIGR03197">
    <property type="entry name" value="MnmC_Cterm"/>
    <property type="match status" value="1"/>
</dbReference>
<keyword evidence="4 10" id="KW-0808">Transferase</keyword>
<reference evidence="13" key="1">
    <citation type="journal article" date="2014" name="Int. J. Syst. Evol. Microbiol.">
        <title>Complete genome sequence of Corynebacterium casei LMG S-19264T (=DSM 44701T), isolated from a smear-ripened cheese.</title>
        <authorList>
            <consortium name="US DOE Joint Genome Institute (JGI-PGF)"/>
            <person name="Walter F."/>
            <person name="Albersmeier A."/>
            <person name="Kalinowski J."/>
            <person name="Ruckert C."/>
        </authorList>
    </citation>
    <scope>NUCLEOTIDE SEQUENCE</scope>
    <source>
        <strain evidence="13">KCTC 32337</strain>
    </source>
</reference>
<evidence type="ECO:0000256" key="5">
    <source>
        <dbReference type="ARBA" id="ARBA00022691"/>
    </source>
</evidence>
<accession>A0A8H9LUM7</accession>
<evidence type="ECO:0000256" key="7">
    <source>
        <dbReference type="ARBA" id="ARBA00022827"/>
    </source>
</evidence>
<evidence type="ECO:0000256" key="4">
    <source>
        <dbReference type="ARBA" id="ARBA00022679"/>
    </source>
</evidence>
<evidence type="ECO:0000256" key="3">
    <source>
        <dbReference type="ARBA" id="ARBA00022630"/>
    </source>
</evidence>
<comment type="function">
    <text evidence="10">Catalyzes the last two steps in the biosynthesis of 5-methylaminomethyl-2-thiouridine (mnm(5)s(2)U) at the wobble position (U34) in tRNA. Catalyzes the FAD-dependent demodification of cmnm(5)s(2)U34 to nm(5)s(2)U34, followed by the transfer of a methyl group from S-adenosyl-L-methionine to nm(5)s(2)U34, to form mnm(5)s(2)U34.</text>
</comment>
<evidence type="ECO:0000256" key="10">
    <source>
        <dbReference type="HAMAP-Rule" id="MF_01102"/>
    </source>
</evidence>
<feature type="domain" description="MnmC-like methyltransferase" evidence="12">
    <location>
        <begin position="115"/>
        <end position="239"/>
    </location>
</feature>
<dbReference type="Gene3D" id="3.30.9.10">
    <property type="entry name" value="D-Amino Acid Oxidase, subunit A, domain 2"/>
    <property type="match status" value="1"/>
</dbReference>
<dbReference type="InterPro" id="IPR006076">
    <property type="entry name" value="FAD-dep_OxRdtase"/>
</dbReference>
<reference evidence="13" key="2">
    <citation type="submission" date="2020-09" db="EMBL/GenBank/DDBJ databases">
        <authorList>
            <person name="Sun Q."/>
            <person name="Kim S."/>
        </authorList>
    </citation>
    <scope>NUCLEOTIDE SEQUENCE</scope>
    <source>
        <strain evidence="13">KCTC 32337</strain>
    </source>
</reference>
<proteinExistence type="inferred from homology"/>
<sequence length="706" mass="78152">MTIKTADIQFNADGTPVATDFDDVYFSSSDGAQETQYVFLQNNQLPSRWQHWSKPTFVIAETGFGTGLNLLVTLAAFKDYLAQNPVSTFTLHYISTEKYPLNHADLVQALGAFVQFKDSANALIAQYPMPLNGCHRMAFLNNRVVVDLWLGDIHDSLPQWHTNENGLVDAWYLDGFAPSKNPQMWSAQLFEQMARLAAKDCTFATFTAAGFVKRGLRDAGFVVEKRKGHGRKREMLAGYIAPEYQAQINRQQARYYQRSAYAHVENMDATGANAADTNNRTKSAATEKPKVAIIGAGIAGATIAYAMAQKGYECDVYFKEAEPAQGASGNPQAGFYPQLNVDASNASQINAHSFVYAANQYRQLLSQGFDFAHQWCGVLQLGFKPALSQRYAKLTDNQLRPPALVRYVEANEASQIANCEIPCGGLFMPLGGWIDPLQLVNALFNAAACLSKVTLHSHYCLRGLEKKAEHTETSQPQPWQLCFNQTADKISQIRVSTDIVIFATGAQSLDIQHLTEYPLRMVRGQVEAVPTQPALSELNTVLCHKGYLTPEYNGHHALGSTYVKDDLSTEYRQSEQDKNLATHYQSLAQCRWAQDVVGNAQGRAAVRCSSPDHLPLVGALADISKQKTELNDLYKALPLNYYPKGSDVENLYLLTGLGSRGLTTAPLMAELLASQISGQPLPMANNLLNTLNPNRFLIRQLIRREI</sequence>
<keyword evidence="8 10" id="KW-0560">Oxidoreductase</keyword>
<evidence type="ECO:0000256" key="6">
    <source>
        <dbReference type="ARBA" id="ARBA00022694"/>
    </source>
</evidence>
<protein>
    <recommendedName>
        <fullName evidence="10">tRNA 5-methylaminomethyl-2-thiouridine biosynthesis bifunctional protein MnmC</fullName>
        <shortName evidence="10">tRNA mnm(5)s(2)U biosynthesis bifunctional protein</shortName>
    </recommendedName>
    <domain>
        <recommendedName>
            <fullName evidence="10">tRNA (mnm(5)s(2)U34)-methyltransferase</fullName>
            <ecNumber evidence="10">2.1.1.61</ecNumber>
        </recommendedName>
    </domain>
    <domain>
        <recommendedName>
            <fullName evidence="10">FAD-dependent cmnm(5)s(2)U34 oxidoreductase</fullName>
            <ecNumber evidence="10">1.5.-.-</ecNumber>
        </recommendedName>
    </domain>
</protein>
<keyword evidence="6 10" id="KW-0819">tRNA processing</keyword>
<dbReference type="NCBIfam" id="NF002481">
    <property type="entry name" value="PRK01747.1-2"/>
    <property type="match status" value="1"/>
</dbReference>
<dbReference type="AlphaFoldDB" id="A0A8H9LUM7"/>
<keyword evidence="1 10" id="KW-0963">Cytoplasm</keyword>
<organism evidence="13 14">
    <name type="scientific">Paraglaciecola chathamensis</name>
    <dbReference type="NCBI Taxonomy" id="368405"/>
    <lineage>
        <taxon>Bacteria</taxon>
        <taxon>Pseudomonadati</taxon>
        <taxon>Pseudomonadota</taxon>
        <taxon>Gammaproteobacteria</taxon>
        <taxon>Alteromonadales</taxon>
        <taxon>Alteromonadaceae</taxon>
        <taxon>Paraglaciecola</taxon>
    </lineage>
</organism>
<dbReference type="GO" id="GO:0005737">
    <property type="term" value="C:cytoplasm"/>
    <property type="evidence" value="ECO:0007669"/>
    <property type="project" value="UniProtKB-SubCell"/>
</dbReference>
<comment type="subcellular location">
    <subcellularLocation>
        <location evidence="10">Cytoplasm</location>
    </subcellularLocation>
</comment>